<evidence type="ECO:0000256" key="1">
    <source>
        <dbReference type="SAM" id="MobiDB-lite"/>
    </source>
</evidence>
<organism evidence="2 3">
    <name type="scientific">Rhizobium rhizogenes NBRC 13257</name>
    <dbReference type="NCBI Taxonomy" id="1220581"/>
    <lineage>
        <taxon>Bacteria</taxon>
        <taxon>Pseudomonadati</taxon>
        <taxon>Pseudomonadota</taxon>
        <taxon>Alphaproteobacteria</taxon>
        <taxon>Hyphomicrobiales</taxon>
        <taxon>Rhizobiaceae</taxon>
        <taxon>Rhizobium/Agrobacterium group</taxon>
        <taxon>Rhizobium</taxon>
    </lineage>
</organism>
<protein>
    <submittedName>
        <fullName evidence="2">Uncharacterized protein</fullName>
    </submittedName>
</protein>
<feature type="compositionally biased region" description="Basic and acidic residues" evidence="1">
    <location>
        <begin position="102"/>
        <end position="112"/>
    </location>
</feature>
<dbReference type="EMBL" id="BAYX01000024">
    <property type="protein sequence ID" value="GAJ96645.1"/>
    <property type="molecule type" value="Genomic_DNA"/>
</dbReference>
<dbReference type="AlphaFoldDB" id="A0AA87Q6V7"/>
<proteinExistence type="predicted"/>
<comment type="caution">
    <text evidence="2">The sequence shown here is derived from an EMBL/GenBank/DDBJ whole genome shotgun (WGS) entry which is preliminary data.</text>
</comment>
<gene>
    <name evidence="2" type="ORF">RRH01S_24_00380</name>
</gene>
<feature type="region of interest" description="Disordered" evidence="1">
    <location>
        <begin position="91"/>
        <end position="112"/>
    </location>
</feature>
<sequence>METKIGSYCRGKKHPGKIPDAVEVWFGYASLEHSTPPTSACGNALNRIGFASYSEQTDQPEELTKAMKRSRLGNLLVKPVESWRRFRGKIPAGSDADIEPPNEDKWPDGTEQDQRGRLRQALIFLLNESKFLGYTKVAKHLRRAIDALR</sequence>
<evidence type="ECO:0000313" key="2">
    <source>
        <dbReference type="EMBL" id="GAJ96645.1"/>
    </source>
</evidence>
<dbReference type="Proteomes" id="UP000026941">
    <property type="component" value="Unassembled WGS sequence"/>
</dbReference>
<accession>A0AA87Q6V7</accession>
<reference evidence="2 3" key="1">
    <citation type="submission" date="2014-05" db="EMBL/GenBank/DDBJ databases">
        <title>Whole genome shotgun sequence of Rhizobium rhizogenes NBRC 13257.</title>
        <authorList>
            <person name="Katano-Makiyama Y."/>
            <person name="Hosoyama A."/>
            <person name="Hashimoto M."/>
            <person name="Hosoyama Y."/>
            <person name="Noguchi M."/>
            <person name="Tsuchikane K."/>
            <person name="Kimura A."/>
            <person name="Ohji S."/>
            <person name="Ichikawa N."/>
            <person name="Yamazoe A."/>
            <person name="Fujita N."/>
        </authorList>
    </citation>
    <scope>NUCLEOTIDE SEQUENCE [LARGE SCALE GENOMIC DNA]</scope>
    <source>
        <strain evidence="2 3">NBRC 13257</strain>
    </source>
</reference>
<name>A0AA87Q6V7_RHIRH</name>
<evidence type="ECO:0000313" key="3">
    <source>
        <dbReference type="Proteomes" id="UP000026941"/>
    </source>
</evidence>
<dbReference type="RefSeq" id="WP_131597913.1">
    <property type="nucleotide sequence ID" value="NZ_BAYX01000024.1"/>
</dbReference>